<comment type="caution">
    <text evidence="2">The sequence shown here is derived from an EMBL/GenBank/DDBJ whole genome shotgun (WGS) entry which is preliminary data.</text>
</comment>
<sequence>MQVIMIDRLHAMYQRSRMMLTFLVIIFLTVNIACGVIVAMGLKYVVGEEMILSGTYLCDYGIEGGSPLLISMVWTLNTIWEVLALCLSVWVAVKHFRERRLGPSTGSTGSTTGDCFRVLIQSHVLYFASFVSVSCLQLANVSPSIANSISTGSQILYAALLVLAVVQMFVLGPRLILSIREYHAKLVEYSDAEISMNTIVFQERNACRVVCREEKFGGGSVVVFI</sequence>
<keyword evidence="1" id="KW-0472">Membrane</keyword>
<dbReference type="RefSeq" id="XP_041292017.1">
    <property type="nucleotide sequence ID" value="XM_041444068.1"/>
</dbReference>
<keyword evidence="1" id="KW-0812">Transmembrane</keyword>
<evidence type="ECO:0000256" key="1">
    <source>
        <dbReference type="SAM" id="Phobius"/>
    </source>
</evidence>
<evidence type="ECO:0000313" key="2">
    <source>
        <dbReference type="EMBL" id="KAG2107139.1"/>
    </source>
</evidence>
<organism evidence="2 3">
    <name type="scientific">Suillus discolor</name>
    <dbReference type="NCBI Taxonomy" id="1912936"/>
    <lineage>
        <taxon>Eukaryota</taxon>
        <taxon>Fungi</taxon>
        <taxon>Dikarya</taxon>
        <taxon>Basidiomycota</taxon>
        <taxon>Agaricomycotina</taxon>
        <taxon>Agaricomycetes</taxon>
        <taxon>Agaricomycetidae</taxon>
        <taxon>Boletales</taxon>
        <taxon>Suillineae</taxon>
        <taxon>Suillaceae</taxon>
        <taxon>Suillus</taxon>
    </lineage>
</organism>
<gene>
    <name evidence="2" type="ORF">F5147DRAFT_837411</name>
</gene>
<dbReference type="Proteomes" id="UP000823399">
    <property type="component" value="Unassembled WGS sequence"/>
</dbReference>
<accession>A0A9P7JTC1</accession>
<keyword evidence="3" id="KW-1185">Reference proteome</keyword>
<dbReference type="AlphaFoldDB" id="A0A9P7JTC1"/>
<keyword evidence="1" id="KW-1133">Transmembrane helix</keyword>
<name>A0A9P7JTC1_9AGAM</name>
<proteinExistence type="predicted"/>
<feature type="transmembrane region" description="Helical" evidence="1">
    <location>
        <begin position="155"/>
        <end position="177"/>
    </location>
</feature>
<dbReference type="EMBL" id="JABBWM010000032">
    <property type="protein sequence ID" value="KAG2107139.1"/>
    <property type="molecule type" value="Genomic_DNA"/>
</dbReference>
<dbReference type="OrthoDB" id="2641254at2759"/>
<feature type="transmembrane region" description="Helical" evidence="1">
    <location>
        <begin position="124"/>
        <end position="143"/>
    </location>
</feature>
<protein>
    <submittedName>
        <fullName evidence="2">Uncharacterized protein</fullName>
    </submittedName>
</protein>
<feature type="transmembrane region" description="Helical" evidence="1">
    <location>
        <begin position="66"/>
        <end position="93"/>
    </location>
</feature>
<reference evidence="2" key="1">
    <citation type="journal article" date="2020" name="New Phytol.">
        <title>Comparative genomics reveals dynamic genome evolution in host specialist ectomycorrhizal fungi.</title>
        <authorList>
            <person name="Lofgren L.A."/>
            <person name="Nguyen N.H."/>
            <person name="Vilgalys R."/>
            <person name="Ruytinx J."/>
            <person name="Liao H.L."/>
            <person name="Branco S."/>
            <person name="Kuo A."/>
            <person name="LaButti K."/>
            <person name="Lipzen A."/>
            <person name="Andreopoulos W."/>
            <person name="Pangilinan J."/>
            <person name="Riley R."/>
            <person name="Hundley H."/>
            <person name="Na H."/>
            <person name="Barry K."/>
            <person name="Grigoriev I.V."/>
            <person name="Stajich J.E."/>
            <person name="Kennedy P.G."/>
        </authorList>
    </citation>
    <scope>NUCLEOTIDE SEQUENCE</scope>
    <source>
        <strain evidence="2">FC423</strain>
    </source>
</reference>
<dbReference type="GeneID" id="64706327"/>
<feature type="transmembrane region" description="Helical" evidence="1">
    <location>
        <begin position="20"/>
        <end position="46"/>
    </location>
</feature>
<evidence type="ECO:0000313" key="3">
    <source>
        <dbReference type="Proteomes" id="UP000823399"/>
    </source>
</evidence>